<comment type="subcellular location">
    <subcellularLocation>
        <location evidence="1">Bacterial flagellum</location>
    </subcellularLocation>
    <subcellularLocation>
        <location evidence="2">Secreted</location>
    </subcellularLocation>
</comment>
<dbReference type="RefSeq" id="WP_145735131.1">
    <property type="nucleotide sequence ID" value="NZ_VITR01000014.1"/>
</dbReference>
<dbReference type="GO" id="GO:0005198">
    <property type="term" value="F:structural molecule activity"/>
    <property type="evidence" value="ECO:0007669"/>
    <property type="project" value="InterPro"/>
</dbReference>
<comment type="caution">
    <text evidence="6">The sequence shown here is derived from an EMBL/GenBank/DDBJ whole genome shotgun (WGS) entry which is preliminary data.</text>
</comment>
<proteinExistence type="inferred from homology"/>
<evidence type="ECO:0000256" key="3">
    <source>
        <dbReference type="ARBA" id="ARBA00005709"/>
    </source>
</evidence>
<organism evidence="6 7">
    <name type="scientific">Nitrospirillum amazonense</name>
    <dbReference type="NCBI Taxonomy" id="28077"/>
    <lineage>
        <taxon>Bacteria</taxon>
        <taxon>Pseudomonadati</taxon>
        <taxon>Pseudomonadota</taxon>
        <taxon>Alphaproteobacteria</taxon>
        <taxon>Rhodospirillales</taxon>
        <taxon>Azospirillaceae</taxon>
        <taxon>Nitrospirillum</taxon>
    </lineage>
</organism>
<dbReference type="Pfam" id="PF00669">
    <property type="entry name" value="Flagellin_N"/>
    <property type="match status" value="1"/>
</dbReference>
<dbReference type="SUPFAM" id="SSF64518">
    <property type="entry name" value="Phase 1 flagellin"/>
    <property type="match status" value="1"/>
</dbReference>
<evidence type="ECO:0000313" key="6">
    <source>
        <dbReference type="EMBL" id="TWB37626.1"/>
    </source>
</evidence>
<keyword evidence="7" id="KW-1185">Reference proteome</keyword>
<sequence length="621" mass="63737">MSSQVALSSAMRSNLLLLQNTNSSIDKLQAQLSTGNKINSALDGPTAFFAAQGLNQRASDLSTLKDAMGQAISTIKAGNQGVTSIQKLIDQAKGLTTSAYSNLGNDPGAIATRKSLADQFNAIKDQIDKLAADSGYGGKNLLAGSGQTFDATSVSRATINSITGLSNSRVTNVTTSDTYSIRVSGTGDISGSAGDIASAETARGLFGLKVSGKLSSTAGNFSDVSIEMRGAVGQTRTAVITEGGESRSITFFDNTQAVSNSLTTAGVSGTPQTSTITITGNVDKGDTFTATVNGTSFTYTASAGDVAAPDAATREKNIAAGLYGKINAATVAGGSLSTFTLSNPGGTTNSFTLTAPGSTGTANTFTLGTSASNALTKDISVSFSSGTVVSFTVDRTTLEALGTTGNGTSTIEKDVDVAVTATDLNGVSITRSGANDRGSGKLADGENAMSFTTGTVRINVDPTKIMQAASTSAFANMTTTQQTPANTQNDLSVQFNETNTNSLTVKSTNVTTDGQGLRLDYAQNNFLDRSDIDAAVAQLTYATNQLRSAGQTLSTNLNVIQTRSDFTDAFNNVLSDGADSLVQVDQNQAGAQLLTLQTRQQLGVTTLSLANQSQQAILKLF</sequence>
<dbReference type="Proteomes" id="UP000315751">
    <property type="component" value="Unassembled WGS sequence"/>
</dbReference>
<keyword evidence="4" id="KW-0975">Bacterial flagellum</keyword>
<dbReference type="InterPro" id="IPR001029">
    <property type="entry name" value="Flagellin_N"/>
</dbReference>
<dbReference type="Gene3D" id="1.20.1330.10">
    <property type="entry name" value="f41 fragment of flagellin, N-terminal domain"/>
    <property type="match status" value="2"/>
</dbReference>
<name>A0A560GUC0_9PROT</name>
<dbReference type="AlphaFoldDB" id="A0A560GUC0"/>
<dbReference type="OrthoDB" id="9808068at2"/>
<protein>
    <submittedName>
        <fullName evidence="6">Flagellin-like hook-associated protein FlgL</fullName>
    </submittedName>
</protein>
<evidence type="ECO:0000259" key="5">
    <source>
        <dbReference type="Pfam" id="PF00669"/>
    </source>
</evidence>
<evidence type="ECO:0000256" key="2">
    <source>
        <dbReference type="ARBA" id="ARBA00004613"/>
    </source>
</evidence>
<dbReference type="EMBL" id="VITR01000014">
    <property type="protein sequence ID" value="TWB37626.1"/>
    <property type="molecule type" value="Genomic_DNA"/>
</dbReference>
<keyword evidence="6" id="KW-0969">Cilium</keyword>
<dbReference type="GO" id="GO:0009288">
    <property type="term" value="C:bacterial-type flagellum"/>
    <property type="evidence" value="ECO:0007669"/>
    <property type="project" value="UniProtKB-SubCell"/>
</dbReference>
<accession>A0A560GUC0</accession>
<evidence type="ECO:0000256" key="1">
    <source>
        <dbReference type="ARBA" id="ARBA00004365"/>
    </source>
</evidence>
<dbReference type="GO" id="GO:0005576">
    <property type="term" value="C:extracellular region"/>
    <property type="evidence" value="ECO:0007669"/>
    <property type="project" value="UniProtKB-SubCell"/>
</dbReference>
<reference evidence="6 7" key="1">
    <citation type="submission" date="2019-06" db="EMBL/GenBank/DDBJ databases">
        <title>Genomic Encyclopedia of Type Strains, Phase IV (KMG-V): Genome sequencing to study the core and pangenomes of soil and plant-associated prokaryotes.</title>
        <authorList>
            <person name="Whitman W."/>
        </authorList>
    </citation>
    <scope>NUCLEOTIDE SEQUENCE [LARGE SCALE GENOMIC DNA]</scope>
    <source>
        <strain evidence="6 7">BR 11622</strain>
    </source>
</reference>
<keyword evidence="6" id="KW-0966">Cell projection</keyword>
<keyword evidence="6" id="KW-0282">Flagellum</keyword>
<dbReference type="InterPro" id="IPR001492">
    <property type="entry name" value="Flagellin"/>
</dbReference>
<dbReference type="PANTHER" id="PTHR42792:SF2">
    <property type="entry name" value="FLAGELLIN"/>
    <property type="match status" value="1"/>
</dbReference>
<evidence type="ECO:0000256" key="4">
    <source>
        <dbReference type="ARBA" id="ARBA00023143"/>
    </source>
</evidence>
<feature type="domain" description="Flagellin N-terminal" evidence="5">
    <location>
        <begin position="14"/>
        <end position="145"/>
    </location>
</feature>
<gene>
    <name evidence="6" type="ORF">FBZ90_114113</name>
</gene>
<evidence type="ECO:0000313" key="7">
    <source>
        <dbReference type="Proteomes" id="UP000315751"/>
    </source>
</evidence>
<comment type="similarity">
    <text evidence="3">Belongs to the bacterial flagellin family.</text>
</comment>
<dbReference type="PANTHER" id="PTHR42792">
    <property type="entry name" value="FLAGELLIN"/>
    <property type="match status" value="1"/>
</dbReference>